<evidence type="ECO:0000313" key="3">
    <source>
        <dbReference type="Proteomes" id="UP000292003"/>
    </source>
</evidence>
<evidence type="ECO:0000313" key="2">
    <source>
        <dbReference type="EMBL" id="RZQ63018.1"/>
    </source>
</evidence>
<dbReference type="AlphaFoldDB" id="A0A4Q7J7V0"/>
<organism evidence="2 3">
    <name type="scientific">Amycolatopsis suaedae</name>
    <dbReference type="NCBI Taxonomy" id="2510978"/>
    <lineage>
        <taxon>Bacteria</taxon>
        <taxon>Bacillati</taxon>
        <taxon>Actinomycetota</taxon>
        <taxon>Actinomycetes</taxon>
        <taxon>Pseudonocardiales</taxon>
        <taxon>Pseudonocardiaceae</taxon>
        <taxon>Amycolatopsis</taxon>
    </lineage>
</organism>
<dbReference type="EMBL" id="SFCC01000007">
    <property type="protein sequence ID" value="RZQ63018.1"/>
    <property type="molecule type" value="Genomic_DNA"/>
</dbReference>
<dbReference type="SMART" id="SM00418">
    <property type="entry name" value="HTH_ARSR"/>
    <property type="match status" value="1"/>
</dbReference>
<dbReference type="Pfam" id="PF12840">
    <property type="entry name" value="HTH_20"/>
    <property type="match status" value="1"/>
</dbReference>
<dbReference type="InterPro" id="IPR036388">
    <property type="entry name" value="WH-like_DNA-bd_sf"/>
</dbReference>
<dbReference type="InterPro" id="IPR001845">
    <property type="entry name" value="HTH_ArsR_DNA-bd_dom"/>
</dbReference>
<dbReference type="OrthoDB" id="9788770at2"/>
<protein>
    <submittedName>
        <fullName evidence="2">ArsR family transcriptional regulator</fullName>
    </submittedName>
</protein>
<dbReference type="InterPro" id="IPR011991">
    <property type="entry name" value="ArsR-like_HTH"/>
</dbReference>
<name>A0A4Q7J7V0_9PSEU</name>
<gene>
    <name evidence="2" type="ORF">EWH70_15105</name>
</gene>
<reference evidence="2 3" key="1">
    <citation type="submission" date="2019-02" db="EMBL/GenBank/DDBJ databases">
        <title>Draft genome sequence of Amycolatopsis sp. 8-3EHSu isolated from roots of Suaeda maritima.</title>
        <authorList>
            <person name="Duangmal K."/>
            <person name="Chantavorakit T."/>
        </authorList>
    </citation>
    <scope>NUCLEOTIDE SEQUENCE [LARGE SCALE GENOMIC DNA]</scope>
    <source>
        <strain evidence="2 3">8-3EHSu</strain>
    </source>
</reference>
<feature type="domain" description="HTH arsR-type" evidence="1">
    <location>
        <begin position="12"/>
        <end position="99"/>
    </location>
</feature>
<evidence type="ECO:0000259" key="1">
    <source>
        <dbReference type="SMART" id="SM00418"/>
    </source>
</evidence>
<dbReference type="SUPFAM" id="SSF46785">
    <property type="entry name" value="Winged helix' DNA-binding domain"/>
    <property type="match status" value="1"/>
</dbReference>
<dbReference type="GO" id="GO:0003700">
    <property type="term" value="F:DNA-binding transcription factor activity"/>
    <property type="evidence" value="ECO:0007669"/>
    <property type="project" value="InterPro"/>
</dbReference>
<sequence>MTSHDLVAEPDRLRRALSPLRRQLLERLRTPASASELAAELKLPRQRLGYHLRQLEEAGLVELVAQRQRRGFTERVLRATADAFVVDPDVLGSRRAAQAAGDRHAAEHLIDVASGAVRDVARMQAGAERAGTRLLTFTVETEVRFGAPGDVHRFTDELAAAIADVVARFDTPDGRPYRVLGAGHPAPRQGDEQ</sequence>
<dbReference type="CDD" id="cd00090">
    <property type="entry name" value="HTH_ARSR"/>
    <property type="match status" value="1"/>
</dbReference>
<keyword evidence="3" id="KW-1185">Reference proteome</keyword>
<comment type="caution">
    <text evidence="2">The sequence shown here is derived from an EMBL/GenBank/DDBJ whole genome shotgun (WGS) entry which is preliminary data.</text>
</comment>
<dbReference type="Proteomes" id="UP000292003">
    <property type="component" value="Unassembled WGS sequence"/>
</dbReference>
<dbReference type="RefSeq" id="WP_130476022.1">
    <property type="nucleotide sequence ID" value="NZ_SFCC01000007.1"/>
</dbReference>
<accession>A0A4Q7J7V0</accession>
<proteinExistence type="predicted"/>
<dbReference type="InterPro" id="IPR036390">
    <property type="entry name" value="WH_DNA-bd_sf"/>
</dbReference>
<dbReference type="Gene3D" id="1.10.10.10">
    <property type="entry name" value="Winged helix-like DNA-binding domain superfamily/Winged helix DNA-binding domain"/>
    <property type="match status" value="1"/>
</dbReference>